<evidence type="ECO:0000313" key="1">
    <source>
        <dbReference type="EMBL" id="KAJ2800401.1"/>
    </source>
</evidence>
<protein>
    <submittedName>
        <fullName evidence="1">Carnitine O-acetyltransferase mitochondrial</fullName>
        <ecNumber evidence="1">2.3.1.7</ecNumber>
    </submittedName>
</protein>
<reference evidence="1" key="1">
    <citation type="submission" date="2022-07" db="EMBL/GenBank/DDBJ databases">
        <title>Phylogenomic reconstructions and comparative analyses of Kickxellomycotina fungi.</title>
        <authorList>
            <person name="Reynolds N.K."/>
            <person name="Stajich J.E."/>
            <person name="Barry K."/>
            <person name="Grigoriev I.V."/>
            <person name="Crous P."/>
            <person name="Smith M.E."/>
        </authorList>
    </citation>
    <scope>NUCLEOTIDE SEQUENCE</scope>
    <source>
        <strain evidence="1">BCRC 34780</strain>
    </source>
</reference>
<keyword evidence="2" id="KW-1185">Reference proteome</keyword>
<keyword evidence="1" id="KW-0012">Acyltransferase</keyword>
<name>A0ACC1L3X8_9FUNG</name>
<dbReference type="EMBL" id="JANBUN010000955">
    <property type="protein sequence ID" value="KAJ2800401.1"/>
    <property type="molecule type" value="Genomic_DNA"/>
</dbReference>
<evidence type="ECO:0000313" key="2">
    <source>
        <dbReference type="Proteomes" id="UP001140087"/>
    </source>
</evidence>
<comment type="caution">
    <text evidence="1">The sequence shown here is derived from an EMBL/GenBank/DDBJ whole genome shotgun (WGS) entry which is preliminary data.</text>
</comment>
<gene>
    <name evidence="1" type="primary">CAT2_1</name>
    <name evidence="1" type="ORF">H4R21_003188</name>
</gene>
<accession>A0ACC1L3X8</accession>
<dbReference type="Proteomes" id="UP001140087">
    <property type="component" value="Unassembled WGS sequence"/>
</dbReference>
<dbReference type="EC" id="2.3.1.7" evidence="1"/>
<keyword evidence="1" id="KW-0808">Transferase</keyword>
<sequence>MPALVAARSRSTAAAQAKQAGGSAPGKLYAFQAQLPKLPVPTLDETLPKYLRTVEPLLSKEDFARTRAVVEEFGQSAEGRVLQNRLEARAAEPGRANWLEEWWNDLSYMGYRDPVVPYVSYFYAFKDDRLRRKPTQRAAAIVRAAWAFRAQVASGELAPEMGRAAPLCSNSYRFMFSATRVPVKPSDREATYALDENEHIAVVRNGQFFAVPLVHGGELLSAAEIEAQLDRIVEQADSTTAVPVGVLTADNRDHWADNYPLLAQAAPENAATLERLQSAAFLVCLDDARPVTREETHRVFWHGDGRSRWFDKSLQFIVCDNGKAGMLSEHSCMDGTPTCRLADYVLAETLGGRVDLGASTVRAGLPAPEPLRFVTPPALVRAVAEAAGRFDKIVDQHQLRVLQYEGFGKDEIKRLGFSPDGFAQMAIQLGYYKLYGRPRATYEAAATRKFLHGRTETCRSVSTESLAFCRAFEDPHASPAAKTAALQAAVKAHGAYAKACAEGRGVDRHLLGLRLLLRPGEEKPAIFQDPAYAETCHWYLSTSQLSSEHFEGWGFSEVVPDGYGIAYTIRRDALIFHIAAMKNEFGLNSDHLAHYIKEAATEMRAAVVAAAPAAAAPKAKL</sequence>
<proteinExistence type="predicted"/>
<organism evidence="1 2">
    <name type="scientific">Coemansia helicoidea</name>
    <dbReference type="NCBI Taxonomy" id="1286919"/>
    <lineage>
        <taxon>Eukaryota</taxon>
        <taxon>Fungi</taxon>
        <taxon>Fungi incertae sedis</taxon>
        <taxon>Zoopagomycota</taxon>
        <taxon>Kickxellomycotina</taxon>
        <taxon>Kickxellomycetes</taxon>
        <taxon>Kickxellales</taxon>
        <taxon>Kickxellaceae</taxon>
        <taxon>Coemansia</taxon>
    </lineage>
</organism>